<accession>A0A6A6I6Z3</accession>
<proteinExistence type="predicted"/>
<dbReference type="AlphaFoldDB" id="A0A6A6I6Z3"/>
<dbReference type="Proteomes" id="UP000800094">
    <property type="component" value="Unassembled WGS sequence"/>
</dbReference>
<dbReference type="RefSeq" id="XP_033681110.1">
    <property type="nucleotide sequence ID" value="XM_033834405.1"/>
</dbReference>
<gene>
    <name evidence="1" type="ORF">BU26DRAFT_577614</name>
</gene>
<protein>
    <submittedName>
        <fullName evidence="1">Uncharacterized protein</fullName>
    </submittedName>
</protein>
<evidence type="ECO:0000313" key="1">
    <source>
        <dbReference type="EMBL" id="KAF2246106.1"/>
    </source>
</evidence>
<reference evidence="1" key="1">
    <citation type="journal article" date="2020" name="Stud. Mycol.">
        <title>101 Dothideomycetes genomes: a test case for predicting lifestyles and emergence of pathogens.</title>
        <authorList>
            <person name="Haridas S."/>
            <person name="Albert R."/>
            <person name="Binder M."/>
            <person name="Bloem J."/>
            <person name="Labutti K."/>
            <person name="Salamov A."/>
            <person name="Andreopoulos B."/>
            <person name="Baker S."/>
            <person name="Barry K."/>
            <person name="Bills G."/>
            <person name="Bluhm B."/>
            <person name="Cannon C."/>
            <person name="Castanera R."/>
            <person name="Culley D."/>
            <person name="Daum C."/>
            <person name="Ezra D."/>
            <person name="Gonzalez J."/>
            <person name="Henrissat B."/>
            <person name="Kuo A."/>
            <person name="Liang C."/>
            <person name="Lipzen A."/>
            <person name="Lutzoni F."/>
            <person name="Magnuson J."/>
            <person name="Mondo S."/>
            <person name="Nolan M."/>
            <person name="Ohm R."/>
            <person name="Pangilinan J."/>
            <person name="Park H.-J."/>
            <person name="Ramirez L."/>
            <person name="Alfaro M."/>
            <person name="Sun H."/>
            <person name="Tritt A."/>
            <person name="Yoshinaga Y."/>
            <person name="Zwiers L.-H."/>
            <person name="Turgeon B."/>
            <person name="Goodwin S."/>
            <person name="Spatafora J."/>
            <person name="Crous P."/>
            <person name="Grigoriev I."/>
        </authorList>
    </citation>
    <scope>NUCLEOTIDE SEQUENCE</scope>
    <source>
        <strain evidence="1">CBS 122368</strain>
    </source>
</reference>
<keyword evidence="2" id="KW-1185">Reference proteome</keyword>
<dbReference type="OrthoDB" id="3711359at2759"/>
<sequence>MSFFERLNYDVRVLVYEHMDDIPPLGPGAIYSGFILACHQAKREVEEAAAKAVSKLLKHCKDECAAGREDGQVFSWPCIDIGIPTITAASNFTQLRTITITLPFSALQGFGGSYDVQGFHGVFWPLYPIFSKYFQKVSVQLIDLPSHLPSRKPLDREYFRDWVRELLSDIAAEIPFSRSRGFGFLANDKARKAAKYAAPIKTKHISFYWDTRDGADRAEDVELRGVRYRYDADERKKLGKELNSQLPMQYRVSDEKGKVEEWGLVSTNWWSLSKRENPRVLLGQEEGFTHTEWQFCYSSGIGGKIKPDIEKMQETIGDDWA</sequence>
<name>A0A6A6I6Z3_9PLEO</name>
<dbReference type="GeneID" id="54587735"/>
<dbReference type="EMBL" id="ML987199">
    <property type="protein sequence ID" value="KAF2246106.1"/>
    <property type="molecule type" value="Genomic_DNA"/>
</dbReference>
<evidence type="ECO:0000313" key="2">
    <source>
        <dbReference type="Proteomes" id="UP000800094"/>
    </source>
</evidence>
<organism evidence="1 2">
    <name type="scientific">Trematosphaeria pertusa</name>
    <dbReference type="NCBI Taxonomy" id="390896"/>
    <lineage>
        <taxon>Eukaryota</taxon>
        <taxon>Fungi</taxon>
        <taxon>Dikarya</taxon>
        <taxon>Ascomycota</taxon>
        <taxon>Pezizomycotina</taxon>
        <taxon>Dothideomycetes</taxon>
        <taxon>Pleosporomycetidae</taxon>
        <taxon>Pleosporales</taxon>
        <taxon>Massarineae</taxon>
        <taxon>Trematosphaeriaceae</taxon>
        <taxon>Trematosphaeria</taxon>
    </lineage>
</organism>